<dbReference type="PROSITE" id="PS50110">
    <property type="entry name" value="RESPONSE_REGULATORY"/>
    <property type="match status" value="1"/>
</dbReference>
<keyword evidence="5" id="KW-0902">Two-component regulatory system</keyword>
<evidence type="ECO:0000259" key="11">
    <source>
        <dbReference type="PROSITE" id="PS01124"/>
    </source>
</evidence>
<organism evidence="13 14">
    <name type="scientific">Enterocloster hominis</name>
    <name type="common">ex Hitch et al. 2024</name>
    <dbReference type="NCBI Taxonomy" id="1917870"/>
    <lineage>
        <taxon>Bacteria</taxon>
        <taxon>Bacillati</taxon>
        <taxon>Bacillota</taxon>
        <taxon>Clostridia</taxon>
        <taxon>Lachnospirales</taxon>
        <taxon>Lachnospiraceae</taxon>
        <taxon>Enterocloster</taxon>
    </lineage>
</organism>
<evidence type="ECO:0000259" key="12">
    <source>
        <dbReference type="PROSITE" id="PS50110"/>
    </source>
</evidence>
<evidence type="ECO:0000256" key="5">
    <source>
        <dbReference type="ARBA" id="ARBA00023012"/>
    </source>
</evidence>
<evidence type="ECO:0000256" key="10">
    <source>
        <dbReference type="PROSITE-ProRule" id="PRU00169"/>
    </source>
</evidence>
<accession>A0ABV1D7E3</accession>
<dbReference type="SMART" id="SM00448">
    <property type="entry name" value="REC"/>
    <property type="match status" value="1"/>
</dbReference>
<dbReference type="SUPFAM" id="SSF46689">
    <property type="entry name" value="Homeodomain-like"/>
    <property type="match status" value="2"/>
</dbReference>
<dbReference type="Gene3D" id="3.40.50.2300">
    <property type="match status" value="1"/>
</dbReference>
<gene>
    <name evidence="13" type="ORF">WMQ36_15045</name>
</gene>
<feature type="modified residue" description="4-aspartylphosphate" evidence="10">
    <location>
        <position position="55"/>
    </location>
</feature>
<evidence type="ECO:0000256" key="3">
    <source>
        <dbReference type="ARBA" id="ARBA00022490"/>
    </source>
</evidence>
<dbReference type="InterPro" id="IPR001789">
    <property type="entry name" value="Sig_transdc_resp-reg_receiver"/>
</dbReference>
<keyword evidence="14" id="KW-1185">Reference proteome</keyword>
<dbReference type="Pfam" id="PF12833">
    <property type="entry name" value="HTH_18"/>
    <property type="match status" value="1"/>
</dbReference>
<dbReference type="SMART" id="SM00342">
    <property type="entry name" value="HTH_ARAC"/>
    <property type="match status" value="1"/>
</dbReference>
<dbReference type="InterPro" id="IPR051552">
    <property type="entry name" value="HptR"/>
</dbReference>
<dbReference type="InterPro" id="IPR018060">
    <property type="entry name" value="HTH_AraC"/>
</dbReference>
<name>A0ABV1D7E3_9FIRM</name>
<dbReference type="SUPFAM" id="SSF52172">
    <property type="entry name" value="CheY-like"/>
    <property type="match status" value="1"/>
</dbReference>
<evidence type="ECO:0000313" key="13">
    <source>
        <dbReference type="EMBL" id="MEQ2426291.1"/>
    </source>
</evidence>
<feature type="domain" description="Response regulatory" evidence="12">
    <location>
        <begin position="3"/>
        <end position="119"/>
    </location>
</feature>
<dbReference type="InterPro" id="IPR009057">
    <property type="entry name" value="Homeodomain-like_sf"/>
</dbReference>
<dbReference type="PROSITE" id="PS01124">
    <property type="entry name" value="HTH_ARAC_FAMILY_2"/>
    <property type="match status" value="1"/>
</dbReference>
<evidence type="ECO:0000256" key="1">
    <source>
        <dbReference type="ARBA" id="ARBA00004496"/>
    </source>
</evidence>
<dbReference type="Gene3D" id="1.10.10.60">
    <property type="entry name" value="Homeodomain-like"/>
    <property type="match status" value="2"/>
</dbReference>
<evidence type="ECO:0000256" key="6">
    <source>
        <dbReference type="ARBA" id="ARBA00023015"/>
    </source>
</evidence>
<dbReference type="InterPro" id="IPR018062">
    <property type="entry name" value="HTH_AraC-typ_CS"/>
</dbReference>
<dbReference type="InterPro" id="IPR011006">
    <property type="entry name" value="CheY-like_superfamily"/>
</dbReference>
<sequence length="263" mass="30377">MYKVLIVEDEDIIRKGLMFMVDWQEADCVVAGEAVDGQDGLEKIREHRPDIVIVDINMPVKDGLAMLEESISEYGYDAIIVSGYSEFEYARKAIGLGVTEYLLKPVNFNELYDALDKITRKQKAAARLRDDMKQIDMEKKKLGILDGISLDEIKEGNRYVEFMMDYIRQHYSSRVSLTDVSEQCGMSCTYLNSKFKSDTGYTFNDFLNRYRMQKAVELLKENKYKVYEIADLVGFSDYKYFIKVFKKYVGCSPVRFVEGGPPE</sequence>
<evidence type="ECO:0000313" key="14">
    <source>
        <dbReference type="Proteomes" id="UP001454086"/>
    </source>
</evidence>
<proteinExistence type="predicted"/>
<keyword evidence="3" id="KW-0963">Cytoplasm</keyword>
<evidence type="ECO:0000256" key="2">
    <source>
        <dbReference type="ARBA" id="ARBA00018672"/>
    </source>
</evidence>
<dbReference type="RefSeq" id="WP_008721820.1">
    <property type="nucleotide sequence ID" value="NZ_JAJFEB010000003.1"/>
</dbReference>
<comment type="subcellular location">
    <subcellularLocation>
        <location evidence="1">Cytoplasm</location>
    </subcellularLocation>
</comment>
<evidence type="ECO:0000256" key="9">
    <source>
        <dbReference type="ARBA" id="ARBA00024867"/>
    </source>
</evidence>
<dbReference type="PANTHER" id="PTHR42713:SF3">
    <property type="entry name" value="TRANSCRIPTIONAL REGULATORY PROTEIN HPTR"/>
    <property type="match status" value="1"/>
</dbReference>
<feature type="domain" description="HTH araC/xylS-type" evidence="11">
    <location>
        <begin position="161"/>
        <end position="259"/>
    </location>
</feature>
<comment type="function">
    <text evidence="9">May play the central regulatory role in sporulation. It may be an element of the effector pathway responsible for the activation of sporulation genes in response to nutritional stress. Spo0A may act in concert with spo0H (a sigma factor) to control the expression of some genes that are critical to the sporulation process.</text>
</comment>
<dbReference type="Pfam" id="PF00072">
    <property type="entry name" value="Response_reg"/>
    <property type="match status" value="1"/>
</dbReference>
<evidence type="ECO:0000256" key="4">
    <source>
        <dbReference type="ARBA" id="ARBA00022553"/>
    </source>
</evidence>
<evidence type="ECO:0000256" key="7">
    <source>
        <dbReference type="ARBA" id="ARBA00023125"/>
    </source>
</evidence>
<keyword evidence="4 10" id="KW-0597">Phosphoprotein</keyword>
<protein>
    <recommendedName>
        <fullName evidence="2">Stage 0 sporulation protein A homolog</fullName>
    </recommendedName>
</protein>
<keyword evidence="7" id="KW-0238">DNA-binding</keyword>
<keyword evidence="8" id="KW-0804">Transcription</keyword>
<dbReference type="CDD" id="cd17536">
    <property type="entry name" value="REC_YesN-like"/>
    <property type="match status" value="1"/>
</dbReference>
<comment type="caution">
    <text evidence="13">The sequence shown here is derived from an EMBL/GenBank/DDBJ whole genome shotgun (WGS) entry which is preliminary data.</text>
</comment>
<dbReference type="PROSITE" id="PS00041">
    <property type="entry name" value="HTH_ARAC_FAMILY_1"/>
    <property type="match status" value="1"/>
</dbReference>
<reference evidence="13 14" key="1">
    <citation type="submission" date="2024-03" db="EMBL/GenBank/DDBJ databases">
        <title>Human intestinal bacterial collection.</title>
        <authorList>
            <person name="Pauvert C."/>
            <person name="Hitch T.C.A."/>
            <person name="Clavel T."/>
        </authorList>
    </citation>
    <scope>NUCLEOTIDE SEQUENCE [LARGE SCALE GENOMIC DNA]</scope>
    <source>
        <strain evidence="13 14">CLA-SR-H021</strain>
    </source>
</reference>
<keyword evidence="6" id="KW-0805">Transcription regulation</keyword>
<dbReference type="PANTHER" id="PTHR42713">
    <property type="entry name" value="HISTIDINE KINASE-RELATED"/>
    <property type="match status" value="1"/>
</dbReference>
<dbReference type="Proteomes" id="UP001454086">
    <property type="component" value="Unassembled WGS sequence"/>
</dbReference>
<dbReference type="EMBL" id="JBBMFM010000056">
    <property type="protein sequence ID" value="MEQ2426291.1"/>
    <property type="molecule type" value="Genomic_DNA"/>
</dbReference>
<evidence type="ECO:0000256" key="8">
    <source>
        <dbReference type="ARBA" id="ARBA00023163"/>
    </source>
</evidence>